<dbReference type="PRINTS" id="PR00457">
    <property type="entry name" value="ANPEROXIDASE"/>
</dbReference>
<sequence length="479" mass="55049">MPLQCCTNDAQMLRRSHPNCCAIEIPPMDPFYSQFSRRCMDMVRSEILDSSACSENDILQIIMVSHYQDMSFTYGSTEDEMNSLRTFSGGEMKAKILPGWKGGESRMFMPNNDKPMENCFVRSENEPCYKAGDGRVNENLGLAGLQTLLLREHNRVARILQEMHPYWDDETLFQETKRILIAEWQYITFNDFLPKIIEEGFTDVYIPEVDSSTMNEFTAAAFRFPHSLIQGTFELTSEKRCPFKSYWLRDFYMRPGKIEKGDNLDALLRGTSTQACQAPDRHFVKDITLFLMRNRLPFGDDLEATDVQRGRDHGLPSYNDMRFYCGLRRATIFEDFLDVMSEKNVLRLKSLYRHVDAVDFFVGGSLEFPGVMGDSNALVGHTFGCVIGEQFWRWKFGDRHFFDLIGQAGSFTLEQINGIKKTSLSAMMCENLSIKFIQRDAFLQVFQGNELKNCNDIEKMDLSGWINFTPSDACGAEPV</sequence>
<keyword evidence="2" id="KW-0349">Heme</keyword>
<gene>
    <name evidence="3" type="ORF">J437_LFUL006904</name>
</gene>
<comment type="caution">
    <text evidence="3">The sequence shown here is derived from an EMBL/GenBank/DDBJ whole genome shotgun (WGS) entry which is preliminary data.</text>
</comment>
<dbReference type="SUPFAM" id="SSF48113">
    <property type="entry name" value="Heme-dependent peroxidases"/>
    <property type="match status" value="1"/>
</dbReference>
<dbReference type="PANTHER" id="PTHR11475">
    <property type="entry name" value="OXIDASE/PEROXIDASE"/>
    <property type="match status" value="1"/>
</dbReference>
<dbReference type="PROSITE" id="PS50292">
    <property type="entry name" value="PEROXIDASE_3"/>
    <property type="match status" value="1"/>
</dbReference>
<evidence type="ECO:0000256" key="2">
    <source>
        <dbReference type="PIRSR" id="PIRSR619791-2"/>
    </source>
</evidence>
<dbReference type="GO" id="GO:0006979">
    <property type="term" value="P:response to oxidative stress"/>
    <property type="evidence" value="ECO:0007669"/>
    <property type="project" value="InterPro"/>
</dbReference>
<dbReference type="GO" id="GO:0004601">
    <property type="term" value="F:peroxidase activity"/>
    <property type="evidence" value="ECO:0007669"/>
    <property type="project" value="UniProtKB-KW"/>
</dbReference>
<dbReference type="InterPro" id="IPR037120">
    <property type="entry name" value="Haem_peroxidase_sf_animal"/>
</dbReference>
<dbReference type="EMBL" id="KZ308285">
    <property type="protein sequence ID" value="KAG8226514.1"/>
    <property type="molecule type" value="Genomic_DNA"/>
</dbReference>
<evidence type="ECO:0008006" key="5">
    <source>
        <dbReference type="Google" id="ProtNLM"/>
    </source>
</evidence>
<dbReference type="GO" id="GO:0020037">
    <property type="term" value="F:heme binding"/>
    <property type="evidence" value="ECO:0007669"/>
    <property type="project" value="InterPro"/>
</dbReference>
<organism evidence="3 4">
    <name type="scientific">Ladona fulva</name>
    <name type="common">Scarce chaser dragonfly</name>
    <name type="synonym">Libellula fulva</name>
    <dbReference type="NCBI Taxonomy" id="123851"/>
    <lineage>
        <taxon>Eukaryota</taxon>
        <taxon>Metazoa</taxon>
        <taxon>Ecdysozoa</taxon>
        <taxon>Arthropoda</taxon>
        <taxon>Hexapoda</taxon>
        <taxon>Insecta</taxon>
        <taxon>Pterygota</taxon>
        <taxon>Palaeoptera</taxon>
        <taxon>Odonata</taxon>
        <taxon>Epiprocta</taxon>
        <taxon>Anisoptera</taxon>
        <taxon>Libelluloidea</taxon>
        <taxon>Libellulidae</taxon>
        <taxon>Ladona</taxon>
    </lineage>
</organism>
<evidence type="ECO:0000313" key="4">
    <source>
        <dbReference type="Proteomes" id="UP000792457"/>
    </source>
</evidence>
<name>A0A8K0K2Q9_LADFU</name>
<dbReference type="PANTHER" id="PTHR11475:SF86">
    <property type="entry name" value="PEROXIDASE"/>
    <property type="match status" value="1"/>
</dbReference>
<protein>
    <recommendedName>
        <fullName evidence="5">Peroxidase</fullName>
    </recommendedName>
</protein>
<keyword evidence="1" id="KW-0575">Peroxidase</keyword>
<dbReference type="InterPro" id="IPR010255">
    <property type="entry name" value="Haem_peroxidase_sf"/>
</dbReference>
<proteinExistence type="predicted"/>
<reference evidence="3" key="1">
    <citation type="submission" date="2013-04" db="EMBL/GenBank/DDBJ databases">
        <authorList>
            <person name="Qu J."/>
            <person name="Murali S.C."/>
            <person name="Bandaranaike D."/>
            <person name="Bellair M."/>
            <person name="Blankenburg K."/>
            <person name="Chao H."/>
            <person name="Dinh H."/>
            <person name="Doddapaneni H."/>
            <person name="Downs B."/>
            <person name="Dugan-Rocha S."/>
            <person name="Elkadiri S."/>
            <person name="Gnanaolivu R.D."/>
            <person name="Hernandez B."/>
            <person name="Javaid M."/>
            <person name="Jayaseelan J.C."/>
            <person name="Lee S."/>
            <person name="Li M."/>
            <person name="Ming W."/>
            <person name="Munidasa M."/>
            <person name="Muniz J."/>
            <person name="Nguyen L."/>
            <person name="Ongeri F."/>
            <person name="Osuji N."/>
            <person name="Pu L.-L."/>
            <person name="Puazo M."/>
            <person name="Qu C."/>
            <person name="Quiroz J."/>
            <person name="Raj R."/>
            <person name="Weissenberger G."/>
            <person name="Xin Y."/>
            <person name="Zou X."/>
            <person name="Han Y."/>
            <person name="Richards S."/>
            <person name="Worley K."/>
            <person name="Muzny D."/>
            <person name="Gibbs R."/>
        </authorList>
    </citation>
    <scope>NUCLEOTIDE SEQUENCE</scope>
    <source>
        <strain evidence="3">Sampled in the wild</strain>
    </source>
</reference>
<evidence type="ECO:0000313" key="3">
    <source>
        <dbReference type="EMBL" id="KAG8226514.1"/>
    </source>
</evidence>
<dbReference type="CDD" id="cd09823">
    <property type="entry name" value="peroxinectin_like"/>
    <property type="match status" value="1"/>
</dbReference>
<accession>A0A8K0K2Q9</accession>
<keyword evidence="4" id="KW-1185">Reference proteome</keyword>
<evidence type="ECO:0000256" key="1">
    <source>
        <dbReference type="ARBA" id="ARBA00022559"/>
    </source>
</evidence>
<dbReference type="GO" id="GO:0046872">
    <property type="term" value="F:metal ion binding"/>
    <property type="evidence" value="ECO:0007669"/>
    <property type="project" value="UniProtKB-KW"/>
</dbReference>
<dbReference type="Pfam" id="PF03098">
    <property type="entry name" value="An_peroxidase"/>
    <property type="match status" value="1"/>
</dbReference>
<dbReference type="Proteomes" id="UP000792457">
    <property type="component" value="Unassembled WGS sequence"/>
</dbReference>
<dbReference type="Gene3D" id="1.10.640.10">
    <property type="entry name" value="Haem peroxidase domain superfamily, animal type"/>
    <property type="match status" value="1"/>
</dbReference>
<dbReference type="InterPro" id="IPR019791">
    <property type="entry name" value="Haem_peroxidase_animal"/>
</dbReference>
<feature type="binding site" description="axial binding residue" evidence="2">
    <location>
        <position position="226"/>
    </location>
    <ligand>
        <name>heme b</name>
        <dbReference type="ChEBI" id="CHEBI:60344"/>
    </ligand>
    <ligandPart>
        <name>Fe</name>
        <dbReference type="ChEBI" id="CHEBI:18248"/>
    </ligandPart>
</feature>
<keyword evidence="2" id="KW-0408">Iron</keyword>
<keyword evidence="2" id="KW-0479">Metal-binding</keyword>
<keyword evidence="1" id="KW-0560">Oxidoreductase</keyword>
<dbReference type="OrthoDB" id="2204368at2759"/>
<dbReference type="AlphaFoldDB" id="A0A8K0K2Q9"/>
<reference evidence="3" key="2">
    <citation type="submission" date="2017-10" db="EMBL/GenBank/DDBJ databases">
        <title>Ladona fulva Genome sequencing and assembly.</title>
        <authorList>
            <person name="Murali S."/>
            <person name="Richards S."/>
            <person name="Bandaranaike D."/>
            <person name="Bellair M."/>
            <person name="Blankenburg K."/>
            <person name="Chao H."/>
            <person name="Dinh H."/>
            <person name="Doddapaneni H."/>
            <person name="Dugan-Rocha S."/>
            <person name="Elkadiri S."/>
            <person name="Gnanaolivu R."/>
            <person name="Hernandez B."/>
            <person name="Skinner E."/>
            <person name="Javaid M."/>
            <person name="Lee S."/>
            <person name="Li M."/>
            <person name="Ming W."/>
            <person name="Munidasa M."/>
            <person name="Muniz J."/>
            <person name="Nguyen L."/>
            <person name="Hughes D."/>
            <person name="Osuji N."/>
            <person name="Pu L.-L."/>
            <person name="Puazo M."/>
            <person name="Qu C."/>
            <person name="Quiroz J."/>
            <person name="Raj R."/>
            <person name="Weissenberger G."/>
            <person name="Xin Y."/>
            <person name="Zou X."/>
            <person name="Han Y."/>
            <person name="Worley K."/>
            <person name="Muzny D."/>
            <person name="Gibbs R."/>
        </authorList>
    </citation>
    <scope>NUCLEOTIDE SEQUENCE</scope>
    <source>
        <strain evidence="3">Sampled in the wild</strain>
    </source>
</reference>